<accession>A0ABW0NFJ3</accession>
<dbReference type="PROSITE" id="PS51078">
    <property type="entry name" value="ICLR_ED"/>
    <property type="match status" value="1"/>
</dbReference>
<dbReference type="InterPro" id="IPR005471">
    <property type="entry name" value="Tscrpt_reg_IclR_N"/>
</dbReference>
<dbReference type="Gene3D" id="1.10.10.10">
    <property type="entry name" value="Winged helix-like DNA-binding domain superfamily/Winged helix DNA-binding domain"/>
    <property type="match status" value="1"/>
</dbReference>
<evidence type="ECO:0000256" key="3">
    <source>
        <dbReference type="ARBA" id="ARBA00023163"/>
    </source>
</evidence>
<dbReference type="SMART" id="SM00346">
    <property type="entry name" value="HTH_ICLR"/>
    <property type="match status" value="1"/>
</dbReference>
<gene>
    <name evidence="6" type="ORF">ACFPOE_09050</name>
</gene>
<evidence type="ECO:0000256" key="2">
    <source>
        <dbReference type="ARBA" id="ARBA00023125"/>
    </source>
</evidence>
<name>A0ABW0NFJ3_9BURK</name>
<keyword evidence="7" id="KW-1185">Reference proteome</keyword>
<dbReference type="Pfam" id="PF01614">
    <property type="entry name" value="IclR_C"/>
    <property type="match status" value="1"/>
</dbReference>
<keyword evidence="3" id="KW-0804">Transcription</keyword>
<dbReference type="PANTHER" id="PTHR30136:SF35">
    <property type="entry name" value="HTH-TYPE TRANSCRIPTIONAL REGULATOR RV1719"/>
    <property type="match status" value="1"/>
</dbReference>
<dbReference type="InterPro" id="IPR014757">
    <property type="entry name" value="Tscrpt_reg_IclR_C"/>
</dbReference>
<dbReference type="PROSITE" id="PS51077">
    <property type="entry name" value="HTH_ICLR"/>
    <property type="match status" value="1"/>
</dbReference>
<protein>
    <submittedName>
        <fullName evidence="6">IclR family transcriptional regulator</fullName>
    </submittedName>
</protein>
<evidence type="ECO:0000259" key="4">
    <source>
        <dbReference type="PROSITE" id="PS51077"/>
    </source>
</evidence>
<feature type="domain" description="IclR-ED" evidence="5">
    <location>
        <begin position="78"/>
        <end position="265"/>
    </location>
</feature>
<dbReference type="SUPFAM" id="SSF46785">
    <property type="entry name" value="Winged helix' DNA-binding domain"/>
    <property type="match status" value="1"/>
</dbReference>
<feature type="domain" description="HTH iclR-type" evidence="4">
    <location>
        <begin position="15"/>
        <end position="77"/>
    </location>
</feature>
<dbReference type="InterPro" id="IPR036390">
    <property type="entry name" value="WH_DNA-bd_sf"/>
</dbReference>
<dbReference type="InterPro" id="IPR029016">
    <property type="entry name" value="GAF-like_dom_sf"/>
</dbReference>
<dbReference type="Proteomes" id="UP001596037">
    <property type="component" value="Unassembled WGS sequence"/>
</dbReference>
<evidence type="ECO:0000259" key="5">
    <source>
        <dbReference type="PROSITE" id="PS51078"/>
    </source>
</evidence>
<sequence>MRNDDAGATAAHPLTTMLDRGLGILEYMAAQPGGLPLAHIADAVDIPRSACHRLLAQLKSRGYVRQVRPQGDYVLTTRLVALGLGFLSGSGIVDVAQPLIERLAERSGELVRLSIVDEDRLTWVAKAEGGRKGFRYDPDMGMDARLSCTSSGHAWLLTLSDERAVALVARQGFGPPQQYGPKAPTTVKALLGFLHAARVRGYAMIDEVFAPGMSAVAAPVRRAGAPAIGVISIAGPRRRLTAARIQALAPALLAAAAELALEINASGLFSRTPLGKG</sequence>
<dbReference type="InterPro" id="IPR050707">
    <property type="entry name" value="HTH_MetabolicPath_Reg"/>
</dbReference>
<evidence type="ECO:0000313" key="6">
    <source>
        <dbReference type="EMBL" id="MFC5497679.1"/>
    </source>
</evidence>
<dbReference type="Pfam" id="PF09339">
    <property type="entry name" value="HTH_IclR"/>
    <property type="match status" value="1"/>
</dbReference>
<organism evidence="6 7">
    <name type="scientific">Caenimonas terrae</name>
    <dbReference type="NCBI Taxonomy" id="696074"/>
    <lineage>
        <taxon>Bacteria</taxon>
        <taxon>Pseudomonadati</taxon>
        <taxon>Pseudomonadota</taxon>
        <taxon>Betaproteobacteria</taxon>
        <taxon>Burkholderiales</taxon>
        <taxon>Comamonadaceae</taxon>
        <taxon>Caenimonas</taxon>
    </lineage>
</organism>
<evidence type="ECO:0000313" key="7">
    <source>
        <dbReference type="Proteomes" id="UP001596037"/>
    </source>
</evidence>
<evidence type="ECO:0000256" key="1">
    <source>
        <dbReference type="ARBA" id="ARBA00023015"/>
    </source>
</evidence>
<dbReference type="Gene3D" id="3.30.450.40">
    <property type="match status" value="1"/>
</dbReference>
<dbReference type="RefSeq" id="WP_376849758.1">
    <property type="nucleotide sequence ID" value="NZ_JBHSMF010000006.1"/>
</dbReference>
<dbReference type="SUPFAM" id="SSF55781">
    <property type="entry name" value="GAF domain-like"/>
    <property type="match status" value="1"/>
</dbReference>
<keyword evidence="2" id="KW-0238">DNA-binding</keyword>
<proteinExistence type="predicted"/>
<keyword evidence="1" id="KW-0805">Transcription regulation</keyword>
<dbReference type="PANTHER" id="PTHR30136">
    <property type="entry name" value="HELIX-TURN-HELIX TRANSCRIPTIONAL REGULATOR, ICLR FAMILY"/>
    <property type="match status" value="1"/>
</dbReference>
<reference evidence="7" key="1">
    <citation type="journal article" date="2019" name="Int. J. Syst. Evol. Microbiol.">
        <title>The Global Catalogue of Microorganisms (GCM) 10K type strain sequencing project: providing services to taxonomists for standard genome sequencing and annotation.</title>
        <authorList>
            <consortium name="The Broad Institute Genomics Platform"/>
            <consortium name="The Broad Institute Genome Sequencing Center for Infectious Disease"/>
            <person name="Wu L."/>
            <person name="Ma J."/>
        </authorList>
    </citation>
    <scope>NUCLEOTIDE SEQUENCE [LARGE SCALE GENOMIC DNA]</scope>
    <source>
        <strain evidence="7">CCUG 57401</strain>
    </source>
</reference>
<dbReference type="EMBL" id="JBHSMF010000006">
    <property type="protein sequence ID" value="MFC5497679.1"/>
    <property type="molecule type" value="Genomic_DNA"/>
</dbReference>
<comment type="caution">
    <text evidence="6">The sequence shown here is derived from an EMBL/GenBank/DDBJ whole genome shotgun (WGS) entry which is preliminary data.</text>
</comment>
<dbReference type="InterPro" id="IPR036388">
    <property type="entry name" value="WH-like_DNA-bd_sf"/>
</dbReference>